<keyword evidence="2" id="KW-0378">Hydrolase</keyword>
<dbReference type="Gene3D" id="3.40.50.300">
    <property type="entry name" value="P-loop containing nucleotide triphosphate hydrolases"/>
    <property type="match status" value="1"/>
</dbReference>
<dbReference type="InterPro" id="IPR027417">
    <property type="entry name" value="P-loop_NTPase"/>
</dbReference>
<dbReference type="Pfam" id="PF04851">
    <property type="entry name" value="ResIII"/>
    <property type="match status" value="1"/>
</dbReference>
<keyword evidence="2" id="KW-0347">Helicase</keyword>
<feature type="domain" description="Helicase/UvrB N-terminal" evidence="1">
    <location>
        <begin position="152"/>
        <end position="296"/>
    </location>
</feature>
<dbReference type="GO" id="GO:0016787">
    <property type="term" value="F:hydrolase activity"/>
    <property type="evidence" value="ECO:0007669"/>
    <property type="project" value="InterPro"/>
</dbReference>
<proteinExistence type="predicted"/>
<evidence type="ECO:0000313" key="2">
    <source>
        <dbReference type="EMBL" id="CFX73972.1"/>
    </source>
</evidence>
<dbReference type="GO" id="GO:0005524">
    <property type="term" value="F:ATP binding"/>
    <property type="evidence" value="ECO:0007669"/>
    <property type="project" value="InterPro"/>
</dbReference>
<dbReference type="SUPFAM" id="SSF52540">
    <property type="entry name" value="P-loop containing nucleoside triphosphate hydrolases"/>
    <property type="match status" value="2"/>
</dbReference>
<sequence>MAKKKTKAAAPPLEFYKKLVLNQYLLKQFGVEKFDELSRTLKPPQYEAVDSEGVSGFYKRLITEYHDTLKISAERLAQYDLNIVSHIRKINEKRDEKITLKYFQYLSLLFTEYYLDEYFNNRQRLVDALNAYVAEFNSRQEPVNRIEPYKEGDLNKIAFWNATGSGKTLLMHINYHQYRHYARGRLRGGDSSFILLTPKEGLSLQHVDDFRASGIPAAIYQKGGSRMFAPADEIAILENTKLGDKDGDKTVAAARFGNKNVVFVDEGHRGASGDTWYKYRNMLCENGFSFEYSATFGQAVKVANNKELTQEYAKCILFDYSYKYFYSDGYGKDYNILNLADDSDEHKRQLYLTACLLTYYQQKKLYLASKKQFEPFNVENPLLVFVGGSVNAVRKENKREVSDVVDILLFISDVITKSSTTISMINRIQTGNTGLTNERNADIFRNAFTFLSSLHMPAEAVYADLLSVVFNCPVSGATMHIENLKGIPGEIRLRLGENDPFGVINVGDDSALLKLCAENGLHTASVDFTQSLFQNITRPDSTINLLIGSKKFTEGWNCWRVSTMGLMNVGRSEGSEIIQLFGRGVRLKGYGMSLKRSSFYIKDNPSVKVPPYISILETLNIFGVRADYMKQFREYLEEEGVPTDKEPPYIIKLPVIRNKQYKRSKILALKVRGDLNYKKHGPKPTLAEKKYTGVITLDCYAKVQFESSKKQAALSEITKQTGYFSEIHLEGLDYEEIYFELQRYKNEKAWYNLNIARNDIKPLLKDNSWYRLLIPQEELTLNDYSDFSRWTKIAIALLKKYCERYYYVQKSAWEKPLLTYEPVDDENDNFIKEDEYMVSISNVELHEEARIFIENLAKEMEAAKKARSLVDFVKSKDELMAVAFPASLYNPVMYLAKNSIDIAISPVPLNESEVDFIQALRLYVGREKAFFADKELYIIRNVSKKGIGFFEEAGFYPDFIMWLVTAGKQYITFIEPHGTRDMSFEDEKVMLCQKIKDIESSLANSDIILNSLILTPTKHLEMANKHIPKADWNNRNVIFMEDDDFIDQLFKKIR</sequence>
<dbReference type="GO" id="GO:0004386">
    <property type="term" value="F:helicase activity"/>
    <property type="evidence" value="ECO:0007669"/>
    <property type="project" value="UniProtKB-KW"/>
</dbReference>
<gene>
    <name evidence="2" type="ORF">1763</name>
</gene>
<accession>A0A0E4GB34</accession>
<keyword evidence="2" id="KW-0067">ATP-binding</keyword>
<dbReference type="Proteomes" id="UP000045545">
    <property type="component" value="Unassembled WGS sequence"/>
</dbReference>
<keyword evidence="2" id="KW-0547">Nucleotide-binding</keyword>
<organism evidence="2 3">
    <name type="scientific">Syntrophomonas zehnderi OL-4</name>
    <dbReference type="NCBI Taxonomy" id="690567"/>
    <lineage>
        <taxon>Bacteria</taxon>
        <taxon>Bacillati</taxon>
        <taxon>Bacillota</taxon>
        <taxon>Clostridia</taxon>
        <taxon>Eubacteriales</taxon>
        <taxon>Syntrophomonadaceae</taxon>
        <taxon>Syntrophomonas</taxon>
    </lineage>
</organism>
<dbReference type="RefSeq" id="WP_046497802.1">
    <property type="nucleotide sequence ID" value="NZ_CGIH01000028.1"/>
</dbReference>
<dbReference type="AlphaFoldDB" id="A0A0E4GB34"/>
<dbReference type="OrthoDB" id="9804145at2"/>
<dbReference type="GO" id="GO:0003677">
    <property type="term" value="F:DNA binding"/>
    <property type="evidence" value="ECO:0007669"/>
    <property type="project" value="InterPro"/>
</dbReference>
<dbReference type="STRING" id="690567.1763"/>
<reference evidence="2 3" key="1">
    <citation type="submission" date="2015-03" db="EMBL/GenBank/DDBJ databases">
        <authorList>
            <person name="Murphy D."/>
        </authorList>
    </citation>
    <scope>NUCLEOTIDE SEQUENCE [LARGE SCALE GENOMIC DNA]</scope>
    <source>
        <strain evidence="2 3">OL-4</strain>
    </source>
</reference>
<protein>
    <submittedName>
        <fullName evidence="2">Helicase/UvrB domain</fullName>
    </submittedName>
</protein>
<evidence type="ECO:0000313" key="3">
    <source>
        <dbReference type="Proteomes" id="UP000045545"/>
    </source>
</evidence>
<name>A0A0E4GB34_9FIRM</name>
<keyword evidence="3" id="KW-1185">Reference proteome</keyword>
<dbReference type="EMBL" id="CGIH01000028">
    <property type="protein sequence ID" value="CFX73972.1"/>
    <property type="molecule type" value="Genomic_DNA"/>
</dbReference>
<dbReference type="InterPro" id="IPR006935">
    <property type="entry name" value="Helicase/UvrB_N"/>
</dbReference>
<evidence type="ECO:0000259" key="1">
    <source>
        <dbReference type="Pfam" id="PF04851"/>
    </source>
</evidence>